<keyword evidence="6" id="KW-1185">Reference proteome</keyword>
<dbReference type="GO" id="GO:0000724">
    <property type="term" value="P:double-strand break repair via homologous recombination"/>
    <property type="evidence" value="ECO:0007669"/>
    <property type="project" value="UniProtKB-ARBA"/>
</dbReference>
<feature type="compositionally biased region" description="Acidic residues" evidence="4">
    <location>
        <begin position="313"/>
        <end position="330"/>
    </location>
</feature>
<dbReference type="EMBL" id="FNXT01000118">
    <property type="protein sequence ID" value="SZX61007.1"/>
    <property type="molecule type" value="Genomic_DNA"/>
</dbReference>
<evidence type="ECO:0000256" key="3">
    <source>
        <dbReference type="RuleBase" id="RU003876"/>
    </source>
</evidence>
<dbReference type="SUPFAM" id="SSF143113">
    <property type="entry name" value="NAP-like"/>
    <property type="match status" value="1"/>
</dbReference>
<dbReference type="GO" id="GO:0006334">
    <property type="term" value="P:nucleosome assembly"/>
    <property type="evidence" value="ECO:0007669"/>
    <property type="project" value="InterPro"/>
</dbReference>
<dbReference type="STRING" id="3088.A0A383V5W6"/>
<dbReference type="Gene3D" id="1.20.5.1500">
    <property type="match status" value="1"/>
</dbReference>
<name>A0A383V5W6_TETOB</name>
<evidence type="ECO:0008006" key="7">
    <source>
        <dbReference type="Google" id="ProtNLM"/>
    </source>
</evidence>
<dbReference type="InterPro" id="IPR002164">
    <property type="entry name" value="NAP_family"/>
</dbReference>
<evidence type="ECO:0000256" key="4">
    <source>
        <dbReference type="SAM" id="MobiDB-lite"/>
    </source>
</evidence>
<dbReference type="Pfam" id="PF00956">
    <property type="entry name" value="NAP"/>
    <property type="match status" value="1"/>
</dbReference>
<comment type="similarity">
    <text evidence="1 3">Belongs to the nucleosome assembly protein (NAP) family.</text>
</comment>
<organism evidence="5 6">
    <name type="scientific">Tetradesmus obliquus</name>
    <name type="common">Green alga</name>
    <name type="synonym">Acutodesmus obliquus</name>
    <dbReference type="NCBI Taxonomy" id="3088"/>
    <lineage>
        <taxon>Eukaryota</taxon>
        <taxon>Viridiplantae</taxon>
        <taxon>Chlorophyta</taxon>
        <taxon>core chlorophytes</taxon>
        <taxon>Chlorophyceae</taxon>
        <taxon>CS clade</taxon>
        <taxon>Sphaeropleales</taxon>
        <taxon>Scenedesmaceae</taxon>
        <taxon>Tetradesmus</taxon>
    </lineage>
</organism>
<evidence type="ECO:0000313" key="5">
    <source>
        <dbReference type="EMBL" id="SZX61007.1"/>
    </source>
</evidence>
<dbReference type="Proteomes" id="UP000256970">
    <property type="component" value="Unassembled WGS sequence"/>
</dbReference>
<gene>
    <name evidence="5" type="ORF">BQ4739_LOCUS1543</name>
</gene>
<protein>
    <recommendedName>
        <fullName evidence="7">Nucleosome assembly protein</fullName>
    </recommendedName>
</protein>
<keyword evidence="2" id="KW-0143">Chaperone</keyword>
<dbReference type="PANTHER" id="PTHR11875">
    <property type="entry name" value="TESTIS-SPECIFIC Y-ENCODED PROTEIN"/>
    <property type="match status" value="1"/>
</dbReference>
<sequence length="336" mass="37567">MALAARTVSNILRRCNYASPALSGMGRALATSRAVLAPPPAVAAGDIAEDIDWTEDMPVPVKRRVAALREVQEDYDKLIKQFIKERAELQAKYEQQAAPMMDKRVRLVAGEEKVGAYDIADSDEPDEGIPDFWLTAITNHDLLGEYVTERDAEVLSYLADVRVASLTGEEAGSFKLTFSFRDNPFFTNKVLEKTFYMENPDEIVPDKFVGCSIDWAAGKDTTVSVVKKKVGDKKNKGKGAVTINQTKPCDSFFNFFKTPVVPENPDDLSEEELEALQQQMDEDYEIATALRESLVPRAVEWFTGEAAPPLYGDEFDDGEYGEFEDEEEPEPAPRRR</sequence>
<evidence type="ECO:0000256" key="1">
    <source>
        <dbReference type="ARBA" id="ARBA00009947"/>
    </source>
</evidence>
<proteinExistence type="inferred from homology"/>
<dbReference type="InterPro" id="IPR037231">
    <property type="entry name" value="NAP-like_sf"/>
</dbReference>
<accession>A0A383V5W6</accession>
<feature type="region of interest" description="Disordered" evidence="4">
    <location>
        <begin position="306"/>
        <end position="336"/>
    </location>
</feature>
<reference evidence="5 6" key="1">
    <citation type="submission" date="2016-10" db="EMBL/GenBank/DDBJ databases">
        <authorList>
            <person name="Cai Z."/>
        </authorList>
    </citation>
    <scope>NUCLEOTIDE SEQUENCE [LARGE SCALE GENOMIC DNA]</scope>
</reference>
<dbReference type="Gene3D" id="3.30.1120.90">
    <property type="entry name" value="Nucleosome assembly protein"/>
    <property type="match status" value="1"/>
</dbReference>
<evidence type="ECO:0000313" key="6">
    <source>
        <dbReference type="Proteomes" id="UP000256970"/>
    </source>
</evidence>
<dbReference type="GO" id="GO:0042393">
    <property type="term" value="F:histone binding"/>
    <property type="evidence" value="ECO:0007669"/>
    <property type="project" value="UniProtKB-ARBA"/>
</dbReference>
<dbReference type="AlphaFoldDB" id="A0A383V5W6"/>
<dbReference type="GO" id="GO:0005634">
    <property type="term" value="C:nucleus"/>
    <property type="evidence" value="ECO:0007669"/>
    <property type="project" value="InterPro"/>
</dbReference>
<evidence type="ECO:0000256" key="2">
    <source>
        <dbReference type="ARBA" id="ARBA00023186"/>
    </source>
</evidence>